<accession>A0ABW9KFP7</accession>
<evidence type="ECO:0008006" key="3">
    <source>
        <dbReference type="Google" id="ProtNLM"/>
    </source>
</evidence>
<proteinExistence type="predicted"/>
<name>A0ABW9KFP7_9BACT</name>
<comment type="caution">
    <text evidence="1">The sequence shown here is derived from an EMBL/GenBank/DDBJ whole genome shotgun (WGS) entry which is preliminary data.</text>
</comment>
<sequence>MVYLQPGDYALNGLDDETPDALVAAASALIDAFCRRASLGVISYVERLRFARDGRTLRLSYGPVVAITACRTRLRRMRPDRWSAMPFTQLQADAMAFGLGGTWNTIDPTTLSISVDGEAELPTNLLGVPADEAEITYTAGYATIPAPVQMACAQIVRNAQSTPGLNVKRQHVDALEMDYFSNTLLDADVQRLLQPYCATRLG</sequence>
<evidence type="ECO:0000313" key="1">
    <source>
        <dbReference type="EMBL" id="MFN2974278.1"/>
    </source>
</evidence>
<dbReference type="Proteomes" id="UP001634747">
    <property type="component" value="Unassembled WGS sequence"/>
</dbReference>
<evidence type="ECO:0000313" key="2">
    <source>
        <dbReference type="Proteomes" id="UP001634747"/>
    </source>
</evidence>
<reference evidence="1 2" key="1">
    <citation type="submission" date="2024-12" db="EMBL/GenBank/DDBJ databases">
        <authorList>
            <person name="Lee Y."/>
        </authorList>
    </citation>
    <scope>NUCLEOTIDE SEQUENCE [LARGE SCALE GENOMIC DNA]</scope>
    <source>
        <strain evidence="1 2">03SUJ4</strain>
    </source>
</reference>
<gene>
    <name evidence="1" type="ORF">ACK2TP_00740</name>
</gene>
<dbReference type="EMBL" id="JBJYXY010000001">
    <property type="protein sequence ID" value="MFN2974278.1"/>
    <property type="molecule type" value="Genomic_DNA"/>
</dbReference>
<organism evidence="1 2">
    <name type="scientific">Terriglobus aquaticus</name>
    <dbReference type="NCBI Taxonomy" id="940139"/>
    <lineage>
        <taxon>Bacteria</taxon>
        <taxon>Pseudomonadati</taxon>
        <taxon>Acidobacteriota</taxon>
        <taxon>Terriglobia</taxon>
        <taxon>Terriglobales</taxon>
        <taxon>Acidobacteriaceae</taxon>
        <taxon>Terriglobus</taxon>
    </lineage>
</organism>
<protein>
    <recommendedName>
        <fullName evidence="3">PhiE125 gp8 family phage protein</fullName>
    </recommendedName>
</protein>
<keyword evidence="2" id="KW-1185">Reference proteome</keyword>
<dbReference type="RefSeq" id="WP_263414153.1">
    <property type="nucleotide sequence ID" value="NZ_BAABBH010000001.1"/>
</dbReference>